<evidence type="ECO:0000313" key="5">
    <source>
        <dbReference type="EMBL" id="GAL89504.1"/>
    </source>
</evidence>
<dbReference type="Pfam" id="PF13102">
    <property type="entry name" value="Phage_int_SAM_5"/>
    <property type="match status" value="1"/>
</dbReference>
<dbReference type="GO" id="GO:0015074">
    <property type="term" value="P:DNA integration"/>
    <property type="evidence" value="ECO:0007669"/>
    <property type="project" value="InterPro"/>
</dbReference>
<dbReference type="InterPro" id="IPR025269">
    <property type="entry name" value="SAM-like_dom"/>
</dbReference>
<keyword evidence="2" id="KW-0238">DNA-binding</keyword>
<evidence type="ECO:0000313" key="6">
    <source>
        <dbReference type="Proteomes" id="UP000030184"/>
    </source>
</evidence>
<dbReference type="InterPro" id="IPR050090">
    <property type="entry name" value="Tyrosine_recombinase_XerCD"/>
</dbReference>
<comment type="similarity">
    <text evidence="1">Belongs to the 'phage' integrase family.</text>
</comment>
<dbReference type="InterPro" id="IPR013762">
    <property type="entry name" value="Integrase-like_cat_sf"/>
</dbReference>
<dbReference type="OrthoDB" id="892893at2"/>
<evidence type="ECO:0000259" key="4">
    <source>
        <dbReference type="PROSITE" id="PS51898"/>
    </source>
</evidence>
<dbReference type="InterPro" id="IPR035386">
    <property type="entry name" value="Arm-DNA-bind_5"/>
</dbReference>
<organism evidence="5 6">
    <name type="scientific">Jejuia pallidilutea</name>
    <dbReference type="NCBI Taxonomy" id="504487"/>
    <lineage>
        <taxon>Bacteria</taxon>
        <taxon>Pseudomonadati</taxon>
        <taxon>Bacteroidota</taxon>
        <taxon>Flavobacteriia</taxon>
        <taxon>Flavobacteriales</taxon>
        <taxon>Flavobacteriaceae</taxon>
        <taxon>Jejuia</taxon>
    </lineage>
</organism>
<dbReference type="InterPro" id="IPR002104">
    <property type="entry name" value="Integrase_catalytic"/>
</dbReference>
<dbReference type="Gene3D" id="1.10.443.10">
    <property type="entry name" value="Intergrase catalytic core"/>
    <property type="match status" value="1"/>
</dbReference>
<dbReference type="InterPro" id="IPR010998">
    <property type="entry name" value="Integrase_recombinase_N"/>
</dbReference>
<dbReference type="SUPFAM" id="SSF56349">
    <property type="entry name" value="DNA breaking-rejoining enzymes"/>
    <property type="match status" value="1"/>
</dbReference>
<gene>
    <name evidence="5" type="ORF">JCM19538_1741</name>
</gene>
<keyword evidence="6" id="KW-1185">Reference proteome</keyword>
<reference evidence="6" key="1">
    <citation type="journal article" date="2014" name="Genome Announc.">
        <title>Draft Genome Sequence of Marine Flavobacterium Jejuia pallidilutea Strain 11shimoA1 and Pigmentation Mutants.</title>
        <authorList>
            <person name="Takatani N."/>
            <person name="Nakanishi M."/>
            <person name="Meirelles P."/>
            <person name="Mino S."/>
            <person name="Suda W."/>
            <person name="Oshima K."/>
            <person name="Hattori M."/>
            <person name="Ohkuma M."/>
            <person name="Hosokawa M."/>
            <person name="Miyashita K."/>
            <person name="Thompson F.L."/>
            <person name="Niwa A."/>
            <person name="Sawabe T."/>
            <person name="Sawabe T."/>
        </authorList>
    </citation>
    <scope>NUCLEOTIDE SEQUENCE [LARGE SCALE GENOMIC DNA]</scope>
    <source>
        <strain evidence="6">JCM 19538</strain>
    </source>
</reference>
<dbReference type="Proteomes" id="UP000030184">
    <property type="component" value="Unassembled WGS sequence"/>
</dbReference>
<comment type="caution">
    <text evidence="5">The sequence shown here is derived from an EMBL/GenBank/DDBJ whole genome shotgun (WGS) entry which is preliminary data.</text>
</comment>
<evidence type="ECO:0000256" key="1">
    <source>
        <dbReference type="ARBA" id="ARBA00008857"/>
    </source>
</evidence>
<name>A0A098LSZ1_9FLAO</name>
<dbReference type="InterPro" id="IPR011010">
    <property type="entry name" value="DNA_brk_join_enz"/>
</dbReference>
<accession>A0A098LSZ1</accession>
<dbReference type="GO" id="GO:0006310">
    <property type="term" value="P:DNA recombination"/>
    <property type="evidence" value="ECO:0007669"/>
    <property type="project" value="UniProtKB-KW"/>
</dbReference>
<proteinExistence type="inferred from homology"/>
<dbReference type="RefSeq" id="WP_045371870.1">
    <property type="nucleotide sequence ID" value="NZ_BBNY01000010.1"/>
</dbReference>
<dbReference type="CDD" id="cd01185">
    <property type="entry name" value="INTN1_C_like"/>
    <property type="match status" value="1"/>
</dbReference>
<dbReference type="Pfam" id="PF00589">
    <property type="entry name" value="Phage_integrase"/>
    <property type="match status" value="1"/>
</dbReference>
<dbReference type="PANTHER" id="PTHR30349">
    <property type="entry name" value="PHAGE INTEGRASE-RELATED"/>
    <property type="match status" value="1"/>
</dbReference>
<keyword evidence="3" id="KW-0233">DNA recombination</keyword>
<dbReference type="Pfam" id="PF17293">
    <property type="entry name" value="Arm-DNA-bind_5"/>
    <property type="match status" value="1"/>
</dbReference>
<dbReference type="PANTHER" id="PTHR30349:SF64">
    <property type="entry name" value="PROPHAGE INTEGRASE INTD-RELATED"/>
    <property type="match status" value="1"/>
</dbReference>
<evidence type="ECO:0000256" key="3">
    <source>
        <dbReference type="ARBA" id="ARBA00023172"/>
    </source>
</evidence>
<dbReference type="EMBL" id="BBNY01000010">
    <property type="protein sequence ID" value="GAL89504.1"/>
    <property type="molecule type" value="Genomic_DNA"/>
</dbReference>
<dbReference type="AlphaFoldDB" id="A0A098LSZ1"/>
<dbReference type="GO" id="GO:0003677">
    <property type="term" value="F:DNA binding"/>
    <property type="evidence" value="ECO:0007669"/>
    <property type="project" value="UniProtKB-KW"/>
</dbReference>
<evidence type="ECO:0000256" key="2">
    <source>
        <dbReference type="ARBA" id="ARBA00023125"/>
    </source>
</evidence>
<sequence length="428" mass="49642">MTISTTFSVHFWLKKTVIKKDGTLPIYVRITVDGRRADLSTKQSISELKWCSIARRVKSKFSGAKEINDDLEAIYSKIVACHKQLFDDGNVISAQAIKLRYLNKDKPVVTINDLIIYHRENDLKKLSGGTAKNYPSTERYLNRFLLKEYNSSDYYLKKINYSFVTAFEKYLRNCPPLRKSQPLGNNGIMKHMERFQKLTTLALKHGWINSNPFSLYQLKFEEFDSPFLEQSEIDKIKSIRISEVSLLSTRNIFIFSCYTGLCYIEVKRLNTKSIVAGIDGEQWIMVKRQKTKTPVKVPLLDEAKEILEVYEDYPCIENEDRLFPVPSSQKVNEHLKTIASLCNIDKKLTFHVARHTFATTITLLNNVPIVTVSKLLSHKKISTTQKYARVIETKISRDMLKLKKTLKENDLKKERCERSTSHDYLKII</sequence>
<dbReference type="PROSITE" id="PS51898">
    <property type="entry name" value="TYR_RECOMBINASE"/>
    <property type="match status" value="1"/>
</dbReference>
<dbReference type="Gene3D" id="1.10.150.130">
    <property type="match status" value="1"/>
</dbReference>
<feature type="domain" description="Tyr recombinase" evidence="4">
    <location>
        <begin position="222"/>
        <end position="401"/>
    </location>
</feature>
<protein>
    <submittedName>
        <fullName evidence="5">Transposase</fullName>
    </submittedName>
</protein>